<dbReference type="EMBL" id="JMCC02000135">
    <property type="protein sequence ID" value="KIG12356.1"/>
    <property type="molecule type" value="Genomic_DNA"/>
</dbReference>
<dbReference type="AlphaFoldDB" id="A0A0C2CM78"/>
<evidence type="ECO:0000313" key="1">
    <source>
        <dbReference type="EMBL" id="KIG12356.1"/>
    </source>
</evidence>
<organism evidence="1 2">
    <name type="scientific">Enhygromyxa salina</name>
    <dbReference type="NCBI Taxonomy" id="215803"/>
    <lineage>
        <taxon>Bacteria</taxon>
        <taxon>Pseudomonadati</taxon>
        <taxon>Myxococcota</taxon>
        <taxon>Polyangia</taxon>
        <taxon>Nannocystales</taxon>
        <taxon>Nannocystaceae</taxon>
        <taxon>Enhygromyxa</taxon>
    </lineage>
</organism>
<sequence>MRIRRPFAEYELRALGRQGGGAGERVRCSSFDEAMRLLGRMQIDEPRTLGALLSEVDPMAGDGTTAHELLEHAAVLIARGLIEVFRAPLTPLSSEMPELFDLVVEREPFENEISDGVSVVADTAIESPLVVEVLVEVEPAPVLEVGGTVTPRPATIG</sequence>
<dbReference type="RefSeq" id="WP_052557874.1">
    <property type="nucleotide sequence ID" value="NZ_JMCC02000135.1"/>
</dbReference>
<proteinExistence type="predicted"/>
<evidence type="ECO:0000313" key="2">
    <source>
        <dbReference type="Proteomes" id="UP000031599"/>
    </source>
</evidence>
<dbReference type="Proteomes" id="UP000031599">
    <property type="component" value="Unassembled WGS sequence"/>
</dbReference>
<name>A0A0C2CM78_9BACT</name>
<accession>A0A0C2CM78</accession>
<protein>
    <submittedName>
        <fullName evidence="1">Uncharacterized protein</fullName>
    </submittedName>
</protein>
<reference evidence="1 2" key="1">
    <citation type="submission" date="2014-12" db="EMBL/GenBank/DDBJ databases">
        <title>Genome assembly of Enhygromyxa salina DSM 15201.</title>
        <authorList>
            <person name="Sharma G."/>
            <person name="Subramanian S."/>
        </authorList>
    </citation>
    <scope>NUCLEOTIDE SEQUENCE [LARGE SCALE GENOMIC DNA]</scope>
    <source>
        <strain evidence="1 2">DSM 15201</strain>
    </source>
</reference>
<gene>
    <name evidence="1" type="ORF">DB30_01547</name>
</gene>
<comment type="caution">
    <text evidence="1">The sequence shown here is derived from an EMBL/GenBank/DDBJ whole genome shotgun (WGS) entry which is preliminary data.</text>
</comment>